<dbReference type="GO" id="GO:0007605">
    <property type="term" value="P:sensory perception of sound"/>
    <property type="evidence" value="ECO:0007669"/>
    <property type="project" value="UniProtKB-ARBA"/>
</dbReference>
<keyword evidence="4 6" id="KW-1133">Transmembrane helix</keyword>
<dbReference type="GO" id="GO:0016020">
    <property type="term" value="C:membrane"/>
    <property type="evidence" value="ECO:0007669"/>
    <property type="project" value="UniProtKB-SubCell"/>
</dbReference>
<feature type="transmembrane region" description="Helical" evidence="6">
    <location>
        <begin position="138"/>
        <end position="157"/>
    </location>
</feature>
<evidence type="ECO:0000256" key="7">
    <source>
        <dbReference type="SAM" id="SignalP"/>
    </source>
</evidence>
<reference evidence="8" key="2">
    <citation type="submission" date="2025-09" db="UniProtKB">
        <authorList>
            <consortium name="Ensembl"/>
        </authorList>
    </citation>
    <scope>IDENTIFICATION</scope>
</reference>
<feature type="chain" id="PRO_5034406568" evidence="7">
    <location>
        <begin position="39"/>
        <end position="234"/>
    </location>
</feature>
<dbReference type="PANTHER" id="PTHR31548">
    <property type="entry name" value="CLARIN"/>
    <property type="match status" value="1"/>
</dbReference>
<organism evidence="8 9">
    <name type="scientific">Apteryx owenii</name>
    <name type="common">Little spotted kiwi</name>
    <dbReference type="NCBI Taxonomy" id="8824"/>
    <lineage>
        <taxon>Eukaryota</taxon>
        <taxon>Metazoa</taxon>
        <taxon>Chordata</taxon>
        <taxon>Craniata</taxon>
        <taxon>Vertebrata</taxon>
        <taxon>Euteleostomi</taxon>
        <taxon>Archelosauria</taxon>
        <taxon>Archosauria</taxon>
        <taxon>Dinosauria</taxon>
        <taxon>Saurischia</taxon>
        <taxon>Theropoda</taxon>
        <taxon>Coelurosauria</taxon>
        <taxon>Aves</taxon>
        <taxon>Palaeognathae</taxon>
        <taxon>Apterygiformes</taxon>
        <taxon>Apterygidae</taxon>
        <taxon>Apteryx</taxon>
    </lineage>
</organism>
<feature type="transmembrane region" description="Helical" evidence="6">
    <location>
        <begin position="191"/>
        <end position="211"/>
    </location>
</feature>
<dbReference type="Pfam" id="PF25807">
    <property type="entry name" value="Clarin-2"/>
    <property type="match status" value="1"/>
</dbReference>
<evidence type="ECO:0000256" key="4">
    <source>
        <dbReference type="ARBA" id="ARBA00022989"/>
    </source>
</evidence>
<dbReference type="InterPro" id="IPR026748">
    <property type="entry name" value="Clarin"/>
</dbReference>
<feature type="transmembrane region" description="Helical" evidence="6">
    <location>
        <begin position="99"/>
        <end position="126"/>
    </location>
</feature>
<evidence type="ECO:0000256" key="1">
    <source>
        <dbReference type="ARBA" id="ARBA00004141"/>
    </source>
</evidence>
<evidence type="ECO:0000313" key="8">
    <source>
        <dbReference type="Ensembl" id="ENSAOWP00000020416.1"/>
    </source>
</evidence>
<keyword evidence="9" id="KW-1185">Reference proteome</keyword>
<keyword evidence="5 6" id="KW-0472">Membrane</keyword>
<proteinExistence type="inferred from homology"/>
<comment type="subcellular location">
    <subcellularLocation>
        <location evidence="1">Membrane</location>
        <topology evidence="1">Multi-pass membrane protein</topology>
    </subcellularLocation>
</comment>
<evidence type="ECO:0000256" key="5">
    <source>
        <dbReference type="ARBA" id="ARBA00023136"/>
    </source>
</evidence>
<protein>
    <submittedName>
        <fullName evidence="8">Clarin 1</fullName>
    </submittedName>
</protein>
<dbReference type="GO" id="GO:0050957">
    <property type="term" value="P:equilibrioception"/>
    <property type="evidence" value="ECO:0007669"/>
    <property type="project" value="TreeGrafter"/>
</dbReference>
<evidence type="ECO:0000256" key="6">
    <source>
        <dbReference type="SAM" id="Phobius"/>
    </source>
</evidence>
<accession>A0A8B9Q6N3</accession>
<reference evidence="8" key="1">
    <citation type="submission" date="2025-08" db="UniProtKB">
        <authorList>
            <consortium name="Ensembl"/>
        </authorList>
    </citation>
    <scope>IDENTIFICATION</scope>
</reference>
<evidence type="ECO:0000256" key="2">
    <source>
        <dbReference type="ARBA" id="ARBA00005787"/>
    </source>
</evidence>
<dbReference type="Proteomes" id="UP000694424">
    <property type="component" value="Unplaced"/>
</dbReference>
<comment type="similarity">
    <text evidence="2">Belongs to the clarin family.</text>
</comment>
<dbReference type="PROSITE" id="PS51318">
    <property type="entry name" value="TAT"/>
    <property type="match status" value="1"/>
</dbReference>
<dbReference type="PANTHER" id="PTHR31548:SF4">
    <property type="entry name" value="CLARIN-1"/>
    <property type="match status" value="1"/>
</dbReference>
<keyword evidence="3 6" id="KW-0812">Transmembrane</keyword>
<evidence type="ECO:0000313" key="9">
    <source>
        <dbReference type="Proteomes" id="UP000694424"/>
    </source>
</evidence>
<sequence>MGRLRRQRRALLCAAGLLSLAGALGAAAALGAPHWVQATPLCRTGALLVNASGPELRQFLGKLRYGLFQGQRLRQCGLGGRPLRFAFFPDLLRVIPASIHVSVIVFCAALVAVALVGTGFFLYNAFGSPYKTLHGPAGLYLCSFIACSCGCLILVLFSSEVKVHHLSEKIANFKEESFTFKTHSEQFDSSFWIILVCSLVHFLNAILIRFAGFEFPFSKPKDSGTTTGAADLMY</sequence>
<dbReference type="InterPro" id="IPR006311">
    <property type="entry name" value="TAT_signal"/>
</dbReference>
<keyword evidence="7" id="KW-0732">Signal</keyword>
<dbReference type="AlphaFoldDB" id="A0A8B9Q6N3"/>
<feature type="signal peptide" evidence="7">
    <location>
        <begin position="1"/>
        <end position="38"/>
    </location>
</feature>
<evidence type="ECO:0000256" key="3">
    <source>
        <dbReference type="ARBA" id="ARBA00022692"/>
    </source>
</evidence>
<dbReference type="Ensembl" id="ENSAOWT00000023138.1">
    <property type="protein sequence ID" value="ENSAOWP00000020416.1"/>
    <property type="gene ID" value="ENSAOWG00000013821.1"/>
</dbReference>
<name>A0A8B9Q6N3_APTOW</name>